<feature type="transmembrane region" description="Helical" evidence="7">
    <location>
        <begin position="342"/>
        <end position="364"/>
    </location>
</feature>
<evidence type="ECO:0000313" key="9">
    <source>
        <dbReference type="Proteomes" id="UP000239366"/>
    </source>
</evidence>
<dbReference type="PRINTS" id="PR00173">
    <property type="entry name" value="EDTRNSPORT"/>
</dbReference>
<feature type="transmembrane region" description="Helical" evidence="7">
    <location>
        <begin position="164"/>
        <end position="182"/>
    </location>
</feature>
<organism evidence="8 9">
    <name type="scientific">Aureicoccus marinus</name>
    <dbReference type="NCBI Taxonomy" id="754435"/>
    <lineage>
        <taxon>Bacteria</taxon>
        <taxon>Pseudomonadati</taxon>
        <taxon>Bacteroidota</taxon>
        <taxon>Flavobacteriia</taxon>
        <taxon>Flavobacteriales</taxon>
        <taxon>Flavobacteriaceae</taxon>
        <taxon>Aureicoccus</taxon>
    </lineage>
</organism>
<evidence type="ECO:0000256" key="3">
    <source>
        <dbReference type="ARBA" id="ARBA00022475"/>
    </source>
</evidence>
<feature type="transmembrane region" description="Helical" evidence="7">
    <location>
        <begin position="370"/>
        <end position="396"/>
    </location>
</feature>
<dbReference type="RefSeq" id="WP_105000630.1">
    <property type="nucleotide sequence ID" value="NZ_MQVX01000001.1"/>
</dbReference>
<keyword evidence="3" id="KW-1003">Cell membrane</keyword>
<dbReference type="EMBL" id="MQVX01000001">
    <property type="protein sequence ID" value="PQJ14983.1"/>
    <property type="molecule type" value="Genomic_DNA"/>
</dbReference>
<feature type="transmembrane region" description="Helical" evidence="7">
    <location>
        <begin position="203"/>
        <end position="224"/>
    </location>
</feature>
<dbReference type="AlphaFoldDB" id="A0A2S7T4Y8"/>
<reference evidence="9" key="1">
    <citation type="submission" date="2016-11" db="EMBL/GenBank/DDBJ databases">
        <title>Trade-off between light-utilization and light-protection in marine flavobacteria.</title>
        <authorList>
            <person name="Kumagai Y."/>
            <person name="Yoshizawa S."/>
            <person name="Kogure K."/>
        </authorList>
    </citation>
    <scope>NUCLEOTIDE SEQUENCE [LARGE SCALE GENOMIC DNA]</scope>
    <source>
        <strain evidence="9">SG-18</strain>
    </source>
</reference>
<dbReference type="GO" id="GO:0015293">
    <property type="term" value="F:symporter activity"/>
    <property type="evidence" value="ECO:0007669"/>
    <property type="project" value="UniProtKB-KW"/>
</dbReference>
<evidence type="ECO:0000256" key="6">
    <source>
        <dbReference type="ARBA" id="ARBA00023136"/>
    </source>
</evidence>
<evidence type="ECO:0000256" key="1">
    <source>
        <dbReference type="ARBA" id="ARBA00004651"/>
    </source>
</evidence>
<name>A0A2S7T4Y8_9FLAO</name>
<protein>
    <submittedName>
        <fullName evidence="8">Dicarboxylate/amino acid:cation symporter</fullName>
    </submittedName>
</protein>
<feature type="transmembrane region" description="Helical" evidence="7">
    <location>
        <begin position="83"/>
        <end position="103"/>
    </location>
</feature>
<feature type="transmembrane region" description="Helical" evidence="7">
    <location>
        <begin position="236"/>
        <end position="261"/>
    </location>
</feature>
<proteinExistence type="predicted"/>
<comment type="subcellular location">
    <subcellularLocation>
        <location evidence="1">Cell membrane</location>
        <topology evidence="1">Multi-pass membrane protein</topology>
    </subcellularLocation>
</comment>
<evidence type="ECO:0000256" key="4">
    <source>
        <dbReference type="ARBA" id="ARBA00022692"/>
    </source>
</evidence>
<dbReference type="OrthoDB" id="9768885at2"/>
<keyword evidence="4 7" id="KW-0812">Transmembrane</keyword>
<evidence type="ECO:0000256" key="2">
    <source>
        <dbReference type="ARBA" id="ARBA00022448"/>
    </source>
</evidence>
<dbReference type="InterPro" id="IPR001991">
    <property type="entry name" value="Na-dicarboxylate_symporter"/>
</dbReference>
<dbReference type="Proteomes" id="UP000239366">
    <property type="component" value="Unassembled WGS sequence"/>
</dbReference>
<dbReference type="Gene3D" id="1.10.3860.10">
    <property type="entry name" value="Sodium:dicarboxylate symporter"/>
    <property type="match status" value="1"/>
</dbReference>
<dbReference type="InterPro" id="IPR036458">
    <property type="entry name" value="Na:dicarbo_symporter_sf"/>
</dbReference>
<sequence length="442" mass="47610">MRFMALHWRILVGMVLGIAFGFGMTQVEWGPGIVADWIQPLGTIFVNLLKLIAIPLILASLIKGISDLKDISKFRNIGVRTMLTYIGTTVVAISIGLILVNVLKPGDGISEATVAKLEQTYSNAAGVQSKLAEASKQKDSGPLQFLVDMVPSNAFKAFSDNGNMLQVIVFTILIALSMLLIGEEKARPLKDFFDSLNDVVLKMVDLIMLMAPYAVFALLANVVVSSSDPDLLYALLKYAGVVVLGLLLMIVFYVTLVGLFARKNPFWFLKQMSPAQLLAFSTSSSAATLPVTMERVEEHIGVDKEVSSFVLPVGATINMDGTSLYQGVAAVFIMQVLWPEGLAFSNQLSIIITALLASIGSAAVPGAGMVMLIIVLEAIGFPADLYPVALALIFAVDRPLDMCRTVINVTGDATVSMLVAKSVGKLGKPNVKNWDDNYDEVK</sequence>
<dbReference type="GO" id="GO:0005886">
    <property type="term" value="C:plasma membrane"/>
    <property type="evidence" value="ECO:0007669"/>
    <property type="project" value="UniProtKB-SubCell"/>
</dbReference>
<dbReference type="SUPFAM" id="SSF118215">
    <property type="entry name" value="Proton glutamate symport protein"/>
    <property type="match status" value="1"/>
</dbReference>
<evidence type="ECO:0000256" key="5">
    <source>
        <dbReference type="ARBA" id="ARBA00022989"/>
    </source>
</evidence>
<evidence type="ECO:0000256" key="7">
    <source>
        <dbReference type="SAM" id="Phobius"/>
    </source>
</evidence>
<dbReference type="PANTHER" id="PTHR42865:SF7">
    <property type="entry name" value="PROTON_GLUTAMATE-ASPARTATE SYMPORTER"/>
    <property type="match status" value="1"/>
</dbReference>
<comment type="caution">
    <text evidence="8">The sequence shown here is derived from an EMBL/GenBank/DDBJ whole genome shotgun (WGS) entry which is preliminary data.</text>
</comment>
<dbReference type="PANTHER" id="PTHR42865">
    <property type="entry name" value="PROTON/GLUTAMATE-ASPARTATE SYMPORTER"/>
    <property type="match status" value="1"/>
</dbReference>
<gene>
    <name evidence="8" type="ORF">BST99_03860</name>
</gene>
<keyword evidence="6 7" id="KW-0472">Membrane</keyword>
<accession>A0A2S7T4Y8</accession>
<evidence type="ECO:0000313" key="8">
    <source>
        <dbReference type="EMBL" id="PQJ14983.1"/>
    </source>
</evidence>
<keyword evidence="9" id="KW-1185">Reference proteome</keyword>
<dbReference type="Pfam" id="PF00375">
    <property type="entry name" value="SDF"/>
    <property type="match status" value="1"/>
</dbReference>
<feature type="transmembrane region" description="Helical" evidence="7">
    <location>
        <begin position="41"/>
        <end position="62"/>
    </location>
</feature>
<keyword evidence="2" id="KW-0813">Transport</keyword>
<keyword evidence="5 7" id="KW-1133">Transmembrane helix</keyword>